<dbReference type="OrthoDB" id="4559789at2"/>
<sequence length="214" mass="22678">MRNRREHNHDDHNDDETPGQPSRDPAELPEPGEPTQIRDILAAEFADYLADVVAKVPPPENPDDPTPAPPPARPNLRLITTPDDKAVTTDWDEPLTVADAVTAARTARRRVVRGAAGGTAFVVTAVVVAGWGEPLIVGGPLAVYGAGWLGYLWWNAALRPSAGQILAASAHGIGAVLAVVITTIAALVRGLVDRVDTARRRHETARTSPASPSV</sequence>
<feature type="transmembrane region" description="Helical" evidence="2">
    <location>
        <begin position="135"/>
        <end position="154"/>
    </location>
</feature>
<proteinExistence type="predicted"/>
<dbReference type="RefSeq" id="WP_147141804.1">
    <property type="nucleotide sequence ID" value="NZ_BJXA01000094.1"/>
</dbReference>
<feature type="compositionally biased region" description="Pro residues" evidence="1">
    <location>
        <begin position="56"/>
        <end position="73"/>
    </location>
</feature>
<evidence type="ECO:0000256" key="2">
    <source>
        <dbReference type="SAM" id="Phobius"/>
    </source>
</evidence>
<keyword evidence="2" id="KW-0472">Membrane</keyword>
<feature type="region of interest" description="Disordered" evidence="1">
    <location>
        <begin position="1"/>
        <end position="39"/>
    </location>
</feature>
<gene>
    <name evidence="3" type="ORF">NN4_78550</name>
</gene>
<dbReference type="AlphaFoldDB" id="A0A511MTF1"/>
<protein>
    <submittedName>
        <fullName evidence="3">Uncharacterized protein</fullName>
    </submittedName>
</protein>
<dbReference type="EMBL" id="BJXA01000094">
    <property type="protein sequence ID" value="GEM43336.1"/>
    <property type="molecule type" value="Genomic_DNA"/>
</dbReference>
<keyword evidence="2" id="KW-1133">Transmembrane helix</keyword>
<name>A0A511MTF1_9NOCA</name>
<evidence type="ECO:0000313" key="3">
    <source>
        <dbReference type="EMBL" id="GEM43336.1"/>
    </source>
</evidence>
<comment type="caution">
    <text evidence="3">The sequence shown here is derived from an EMBL/GenBank/DDBJ whole genome shotgun (WGS) entry which is preliminary data.</text>
</comment>
<evidence type="ECO:0000313" key="4">
    <source>
        <dbReference type="Proteomes" id="UP000321424"/>
    </source>
</evidence>
<keyword evidence="2" id="KW-0812">Transmembrane</keyword>
<organism evidence="3 4">
    <name type="scientific">Nocardia ninae NBRC 108245</name>
    <dbReference type="NCBI Taxonomy" id="1210091"/>
    <lineage>
        <taxon>Bacteria</taxon>
        <taxon>Bacillati</taxon>
        <taxon>Actinomycetota</taxon>
        <taxon>Actinomycetes</taxon>
        <taxon>Mycobacteriales</taxon>
        <taxon>Nocardiaceae</taxon>
        <taxon>Nocardia</taxon>
    </lineage>
</organism>
<accession>A0A511MTF1</accession>
<dbReference type="Proteomes" id="UP000321424">
    <property type="component" value="Unassembled WGS sequence"/>
</dbReference>
<feature type="transmembrane region" description="Helical" evidence="2">
    <location>
        <begin position="111"/>
        <end position="129"/>
    </location>
</feature>
<keyword evidence="4" id="KW-1185">Reference proteome</keyword>
<feature type="region of interest" description="Disordered" evidence="1">
    <location>
        <begin position="52"/>
        <end position="78"/>
    </location>
</feature>
<feature type="transmembrane region" description="Helical" evidence="2">
    <location>
        <begin position="166"/>
        <end position="188"/>
    </location>
</feature>
<reference evidence="3 4" key="1">
    <citation type="submission" date="2019-07" db="EMBL/GenBank/DDBJ databases">
        <title>Whole genome shotgun sequence of Nocardia ninae NBRC 108245.</title>
        <authorList>
            <person name="Hosoyama A."/>
            <person name="Uohara A."/>
            <person name="Ohji S."/>
            <person name="Ichikawa N."/>
        </authorList>
    </citation>
    <scope>NUCLEOTIDE SEQUENCE [LARGE SCALE GENOMIC DNA]</scope>
    <source>
        <strain evidence="3 4">NBRC 108245</strain>
    </source>
</reference>
<evidence type="ECO:0000256" key="1">
    <source>
        <dbReference type="SAM" id="MobiDB-lite"/>
    </source>
</evidence>